<protein>
    <recommendedName>
        <fullName evidence="4">Secretion system C-terminal sorting domain-containing protein</fullName>
    </recommendedName>
</protein>
<organism evidence="2 3">
    <name type="scientific">candidate division TA06 bacterium B3_TA06</name>
    <dbReference type="NCBI Taxonomy" id="2012487"/>
    <lineage>
        <taxon>Bacteria</taxon>
        <taxon>Bacteria division TA06</taxon>
    </lineage>
</organism>
<dbReference type="InterPro" id="IPR011047">
    <property type="entry name" value="Quinoprotein_ADH-like_sf"/>
</dbReference>
<evidence type="ECO:0000313" key="2">
    <source>
        <dbReference type="EMBL" id="TKJ38461.1"/>
    </source>
</evidence>
<comment type="caution">
    <text evidence="2">The sequence shown here is derived from an EMBL/GenBank/DDBJ whole genome shotgun (WGS) entry which is preliminary data.</text>
</comment>
<dbReference type="SUPFAM" id="SSF50998">
    <property type="entry name" value="Quinoprotein alcohol dehydrogenase-like"/>
    <property type="match status" value="1"/>
</dbReference>
<keyword evidence="1" id="KW-0732">Signal</keyword>
<dbReference type="PANTHER" id="PTHR42754:SF1">
    <property type="entry name" value="LIPOPROTEIN"/>
    <property type="match status" value="1"/>
</dbReference>
<dbReference type="AlphaFoldDB" id="A0A532UU60"/>
<feature type="chain" id="PRO_5021996367" description="Secretion system C-terminal sorting domain-containing protein" evidence="1">
    <location>
        <begin position="22"/>
        <end position="452"/>
    </location>
</feature>
<evidence type="ECO:0008006" key="4">
    <source>
        <dbReference type="Google" id="ProtNLM"/>
    </source>
</evidence>
<dbReference type="PANTHER" id="PTHR42754">
    <property type="entry name" value="ENDOGLUCANASE"/>
    <property type="match status" value="1"/>
</dbReference>
<evidence type="ECO:0000256" key="1">
    <source>
        <dbReference type="SAM" id="SignalP"/>
    </source>
</evidence>
<dbReference type="Proteomes" id="UP000317778">
    <property type="component" value="Unassembled WGS sequence"/>
</dbReference>
<dbReference type="EMBL" id="NJBO01000027">
    <property type="protein sequence ID" value="TKJ38461.1"/>
    <property type="molecule type" value="Genomic_DNA"/>
</dbReference>
<proteinExistence type="predicted"/>
<feature type="signal peptide" evidence="1">
    <location>
        <begin position="1"/>
        <end position="21"/>
    </location>
</feature>
<gene>
    <name evidence="2" type="ORF">CEE36_10675</name>
</gene>
<name>A0A532UU60_UNCT6</name>
<reference evidence="2 3" key="1">
    <citation type="submission" date="2017-06" db="EMBL/GenBank/DDBJ databases">
        <title>Novel microbial phyla capable of carbon fixation and sulfur reduction in deep-sea sediments.</title>
        <authorList>
            <person name="Huang J."/>
            <person name="Baker B."/>
            <person name="Wang Y."/>
        </authorList>
    </citation>
    <scope>NUCLEOTIDE SEQUENCE [LARGE SCALE GENOMIC DNA]</scope>
    <source>
        <strain evidence="2">B3_TA06</strain>
    </source>
</reference>
<evidence type="ECO:0000313" key="3">
    <source>
        <dbReference type="Proteomes" id="UP000317778"/>
    </source>
</evidence>
<accession>A0A532UU60</accession>
<dbReference type="NCBIfam" id="TIGR04183">
    <property type="entry name" value="Por_Secre_tail"/>
    <property type="match status" value="1"/>
</dbReference>
<dbReference type="InterPro" id="IPR026444">
    <property type="entry name" value="Secre_tail"/>
</dbReference>
<sequence length="452" mass="50111">MKRLSLVLTLVTLLAESSVQATTWFKTYGGEGVDRGTCVQEVEDGYIVTGRKALNSDDYALWLLKTDTLGNVIWSKTYRATDSTDARGNFVRQTSDGGYIITGVDWSGFSQIWLLKTNADGDTLWTRNFGRSIGYCVQETNDGGYILAGRRNWNDAKLFLLKTNPNGDSVWMQTYLPNGWDVSIGFFVQQTRDTGYIVTGFVGDTMGSSYPLCLIKTDAEGKTQWTLIYNAEGGQCVRQTRDSNYLVAGIIRNHAGLLKVNSSGDTLWSRTYGFDQASCCIEKKEKDEYVLTGDAYKSMAFSNSKAGNSWLLSTDNYGDSLWARNYGSMSNYYVQETRDNGFIITGGSGDLFLLKTDSLGLLGVVENPIVESDNGWNVPHSIGSYIVLHYQGLPQGFRANVFDVSGRKVDQIRGDANEGAMTWGINQPPGVYFIQALDNRNQLKTAKVVLVR</sequence>